<name>A0ABP8N5A8_9BACT</name>
<dbReference type="Gene3D" id="1.10.287.470">
    <property type="entry name" value="Helix hairpin bin"/>
    <property type="match status" value="1"/>
</dbReference>
<evidence type="ECO:0000256" key="2">
    <source>
        <dbReference type="SAM" id="Phobius"/>
    </source>
</evidence>
<protein>
    <submittedName>
        <fullName evidence="3">Biotin/lipoyl-binding protein</fullName>
    </submittedName>
</protein>
<dbReference type="RefSeq" id="WP_345325028.1">
    <property type="nucleotide sequence ID" value="NZ_BAABGA010000049.1"/>
</dbReference>
<dbReference type="PANTHER" id="PTHR30469">
    <property type="entry name" value="MULTIDRUG RESISTANCE PROTEIN MDTA"/>
    <property type="match status" value="1"/>
</dbReference>
<dbReference type="Proteomes" id="UP001500840">
    <property type="component" value="Unassembled WGS sequence"/>
</dbReference>
<dbReference type="SUPFAM" id="SSF111369">
    <property type="entry name" value="HlyD-like secretion proteins"/>
    <property type="match status" value="1"/>
</dbReference>
<feature type="region of interest" description="Disordered" evidence="1">
    <location>
        <begin position="476"/>
        <end position="512"/>
    </location>
</feature>
<evidence type="ECO:0000256" key="1">
    <source>
        <dbReference type="SAM" id="MobiDB-lite"/>
    </source>
</evidence>
<keyword evidence="4" id="KW-1185">Reference proteome</keyword>
<sequence length="512" mass="55213">MNSPTSGPPRTLKHLVLNIVVSIMILGGCLFGYTLLGERKRPARSKPNKPAATAVTTEALQRHQGPLSIGSNGVVVPLREIRLATEVAGRVVEQSENLRPGREVSKGETLIRLDAIEYELEVRRLAAQKTQEDAELAAADVAIENTAHLLRLAEEQVRLASAERIRADALVARQAASVAEVDVAKRAELTAKSALVELQNRERELIAQRTLILRKQALTEVASERAKLDLSRTTVTSPIDGRVVQSGVEEQSFIAAGTSFVTIEDTTAIEVRSNLTVDQMYWVWNSAAMANQFDQGNHGDRVPPVSATIQYRLGKRVYQWQAVLARIDGAGIDLDTRTYPCLLRVDSPANVVAVETDSAGDRSDNSSLPGNGVADGPRRLMRGMFVSVTLNVQPTRTLYRVNEVAIRPGNRIWLDVDGKLRVVPVEVISRMNDAVIVDADIDSALAMSTLPTSTMPTSTVTADQVAVIISPVSDPKDGMPVMTSGTTPRQAGRTPAGIADDASALDSEKAAG</sequence>
<keyword evidence="2" id="KW-1133">Transmembrane helix</keyword>
<reference evidence="4" key="1">
    <citation type="journal article" date="2019" name="Int. J. Syst. Evol. Microbiol.">
        <title>The Global Catalogue of Microorganisms (GCM) 10K type strain sequencing project: providing services to taxonomists for standard genome sequencing and annotation.</title>
        <authorList>
            <consortium name="The Broad Institute Genomics Platform"/>
            <consortium name="The Broad Institute Genome Sequencing Center for Infectious Disease"/>
            <person name="Wu L."/>
            <person name="Ma J."/>
        </authorList>
    </citation>
    <scope>NUCLEOTIDE SEQUENCE [LARGE SCALE GENOMIC DNA]</scope>
    <source>
        <strain evidence="4">JCM 17759</strain>
    </source>
</reference>
<keyword evidence="2" id="KW-0812">Transmembrane</keyword>
<accession>A0ABP8N5A8</accession>
<evidence type="ECO:0000313" key="4">
    <source>
        <dbReference type="Proteomes" id="UP001500840"/>
    </source>
</evidence>
<dbReference type="EMBL" id="BAABGA010000049">
    <property type="protein sequence ID" value="GAA4460181.1"/>
    <property type="molecule type" value="Genomic_DNA"/>
</dbReference>
<feature type="transmembrane region" description="Helical" evidence="2">
    <location>
        <begin position="15"/>
        <end position="36"/>
    </location>
</feature>
<keyword evidence="2" id="KW-0472">Membrane</keyword>
<comment type="caution">
    <text evidence="3">The sequence shown here is derived from an EMBL/GenBank/DDBJ whole genome shotgun (WGS) entry which is preliminary data.</text>
</comment>
<organism evidence="3 4">
    <name type="scientific">Novipirellula rosea</name>
    <dbReference type="NCBI Taxonomy" id="1031540"/>
    <lineage>
        <taxon>Bacteria</taxon>
        <taxon>Pseudomonadati</taxon>
        <taxon>Planctomycetota</taxon>
        <taxon>Planctomycetia</taxon>
        <taxon>Pirellulales</taxon>
        <taxon>Pirellulaceae</taxon>
        <taxon>Novipirellula</taxon>
    </lineage>
</organism>
<dbReference type="Gene3D" id="2.40.50.100">
    <property type="match status" value="1"/>
</dbReference>
<evidence type="ECO:0000313" key="3">
    <source>
        <dbReference type="EMBL" id="GAA4460181.1"/>
    </source>
</evidence>
<gene>
    <name evidence="3" type="ORF">GCM10023156_40810</name>
</gene>
<dbReference type="Gene3D" id="2.40.30.170">
    <property type="match status" value="1"/>
</dbReference>
<proteinExistence type="predicted"/>